<evidence type="ECO:0000256" key="10">
    <source>
        <dbReference type="ARBA" id="ARBA00022824"/>
    </source>
</evidence>
<keyword evidence="6 16" id="KW-0444">Lipid biosynthesis</keyword>
<keyword evidence="14 16" id="KW-0012">Acyltransferase</keyword>
<evidence type="ECO:0000313" key="19">
    <source>
        <dbReference type="Proteomes" id="UP000070444"/>
    </source>
</evidence>
<dbReference type="UniPathway" id="UPA00282"/>
<comment type="function">
    <text evidence="16">Catalyzes the terminal and only committed step in triacylglycerol synthesis by using diacylglycerol and fatty acyl CoA as substrates.</text>
</comment>
<evidence type="ECO:0000256" key="2">
    <source>
        <dbReference type="ARBA" id="ARBA00004771"/>
    </source>
</evidence>
<dbReference type="GO" id="GO:0005789">
    <property type="term" value="C:endoplasmic reticulum membrane"/>
    <property type="evidence" value="ECO:0007669"/>
    <property type="project" value="UniProtKB-SubCell"/>
</dbReference>
<organism evidence="18 19">
    <name type="scientific">Conidiobolus coronatus (strain ATCC 28846 / CBS 209.66 / NRRL 28638)</name>
    <name type="common">Delacroixia coronata</name>
    <dbReference type="NCBI Taxonomy" id="796925"/>
    <lineage>
        <taxon>Eukaryota</taxon>
        <taxon>Fungi</taxon>
        <taxon>Fungi incertae sedis</taxon>
        <taxon>Zoopagomycota</taxon>
        <taxon>Entomophthoromycotina</taxon>
        <taxon>Entomophthoromycetes</taxon>
        <taxon>Entomophthorales</taxon>
        <taxon>Ancylistaceae</taxon>
        <taxon>Conidiobolus</taxon>
    </lineage>
</organism>
<evidence type="ECO:0000256" key="7">
    <source>
        <dbReference type="ARBA" id="ARBA00022679"/>
    </source>
</evidence>
<dbReference type="EC" id="2.3.1.20" evidence="5 16"/>
<dbReference type="Proteomes" id="UP000070444">
    <property type="component" value="Unassembled WGS sequence"/>
</dbReference>
<evidence type="ECO:0000256" key="5">
    <source>
        <dbReference type="ARBA" id="ARBA00013244"/>
    </source>
</evidence>
<dbReference type="GO" id="GO:0019432">
    <property type="term" value="P:triglyceride biosynthetic process"/>
    <property type="evidence" value="ECO:0007669"/>
    <property type="project" value="UniProtKB-UniRule"/>
</dbReference>
<dbReference type="OMA" id="IMGVACT"/>
<comment type="catalytic activity">
    <reaction evidence="15 16">
        <text>an acyl-CoA + a 1,2-diacyl-sn-glycerol = a triacyl-sn-glycerol + CoA</text>
        <dbReference type="Rhea" id="RHEA:10868"/>
        <dbReference type="ChEBI" id="CHEBI:17815"/>
        <dbReference type="ChEBI" id="CHEBI:57287"/>
        <dbReference type="ChEBI" id="CHEBI:58342"/>
        <dbReference type="ChEBI" id="CHEBI:64615"/>
        <dbReference type="EC" id="2.3.1.20"/>
    </reaction>
</comment>
<dbReference type="CDD" id="cd07987">
    <property type="entry name" value="LPLAT_MGAT-like"/>
    <property type="match status" value="1"/>
</dbReference>
<comment type="similarity">
    <text evidence="4 16">Belongs to the diacylglycerol acyltransferase family.</text>
</comment>
<comment type="subcellular location">
    <subcellularLocation>
        <location evidence="1 16">Endoplasmic reticulum membrane</location>
        <topology evidence="1 16">Multi-pass membrane protein</topology>
    </subcellularLocation>
</comment>
<dbReference type="EMBL" id="KQ964428">
    <property type="protein sequence ID" value="KXN74010.1"/>
    <property type="molecule type" value="Genomic_DNA"/>
</dbReference>
<name>A0A137PGA9_CONC2</name>
<dbReference type="STRING" id="796925.A0A137PGA9"/>
<comment type="pathway">
    <text evidence="3">Lipid metabolism.</text>
</comment>
<feature type="transmembrane region" description="Helical" evidence="16">
    <location>
        <begin position="53"/>
        <end position="86"/>
    </location>
</feature>
<dbReference type="AlphaFoldDB" id="A0A137PGA9"/>
<dbReference type="InterPro" id="IPR007130">
    <property type="entry name" value="DAGAT"/>
</dbReference>
<keyword evidence="11 16" id="KW-1133">Transmembrane helix</keyword>
<evidence type="ECO:0000256" key="8">
    <source>
        <dbReference type="ARBA" id="ARBA00022692"/>
    </source>
</evidence>
<keyword evidence="13 16" id="KW-0472">Membrane</keyword>
<keyword evidence="9" id="KW-0319">Glycerol metabolism</keyword>
<evidence type="ECO:0000256" key="3">
    <source>
        <dbReference type="ARBA" id="ARBA00005189"/>
    </source>
</evidence>
<keyword evidence="12 16" id="KW-0443">Lipid metabolism</keyword>
<gene>
    <name evidence="18" type="ORF">CONCODRAFT_81120</name>
</gene>
<evidence type="ECO:0000256" key="12">
    <source>
        <dbReference type="ARBA" id="ARBA00023098"/>
    </source>
</evidence>
<evidence type="ECO:0000256" key="15">
    <source>
        <dbReference type="ARBA" id="ARBA00048109"/>
    </source>
</evidence>
<feature type="region of interest" description="Disordered" evidence="17">
    <location>
        <begin position="1"/>
        <end position="22"/>
    </location>
</feature>
<evidence type="ECO:0000256" key="4">
    <source>
        <dbReference type="ARBA" id="ARBA00005420"/>
    </source>
</evidence>
<dbReference type="GO" id="GO:0004144">
    <property type="term" value="F:diacylglycerol O-acyltransferase activity"/>
    <property type="evidence" value="ECO:0007669"/>
    <property type="project" value="UniProtKB-UniRule"/>
</dbReference>
<evidence type="ECO:0000256" key="14">
    <source>
        <dbReference type="ARBA" id="ARBA00023315"/>
    </source>
</evidence>
<reference evidence="18 19" key="1">
    <citation type="journal article" date="2015" name="Genome Biol. Evol.">
        <title>Phylogenomic analyses indicate that early fungi evolved digesting cell walls of algal ancestors of land plants.</title>
        <authorList>
            <person name="Chang Y."/>
            <person name="Wang S."/>
            <person name="Sekimoto S."/>
            <person name="Aerts A.L."/>
            <person name="Choi C."/>
            <person name="Clum A."/>
            <person name="LaButti K.M."/>
            <person name="Lindquist E.A."/>
            <person name="Yee Ngan C."/>
            <person name="Ohm R.A."/>
            <person name="Salamov A.A."/>
            <person name="Grigoriev I.V."/>
            <person name="Spatafora J.W."/>
            <person name="Berbee M.L."/>
        </authorList>
    </citation>
    <scope>NUCLEOTIDE SEQUENCE [LARGE SCALE GENOMIC DNA]</scope>
    <source>
        <strain evidence="18 19">NRRL 28638</strain>
    </source>
</reference>
<dbReference type="Pfam" id="PF03982">
    <property type="entry name" value="DAGAT"/>
    <property type="match status" value="1"/>
</dbReference>
<evidence type="ECO:0000256" key="6">
    <source>
        <dbReference type="ARBA" id="ARBA00022516"/>
    </source>
</evidence>
<accession>A0A137PGA9</accession>
<evidence type="ECO:0000256" key="1">
    <source>
        <dbReference type="ARBA" id="ARBA00004477"/>
    </source>
</evidence>
<dbReference type="PANTHER" id="PTHR12317">
    <property type="entry name" value="DIACYLGLYCEROL O-ACYLTRANSFERASE"/>
    <property type="match status" value="1"/>
</dbReference>
<dbReference type="GO" id="GO:0006071">
    <property type="term" value="P:glycerol metabolic process"/>
    <property type="evidence" value="ECO:0007669"/>
    <property type="project" value="UniProtKB-UniRule"/>
</dbReference>
<comment type="caution">
    <text evidence="16">Lacks conserved residue(s) required for the propagation of feature annotation.</text>
</comment>
<feature type="compositionally biased region" description="Polar residues" evidence="17">
    <location>
        <begin position="1"/>
        <end position="11"/>
    </location>
</feature>
<evidence type="ECO:0000256" key="13">
    <source>
        <dbReference type="ARBA" id="ARBA00023136"/>
    </source>
</evidence>
<dbReference type="OrthoDB" id="264532at2759"/>
<comment type="pathway">
    <text evidence="2 16">Glycerolipid metabolism; triacylglycerol biosynthesis.</text>
</comment>
<evidence type="ECO:0000256" key="11">
    <source>
        <dbReference type="ARBA" id="ARBA00022989"/>
    </source>
</evidence>
<sequence>MSSVDNSPSKNTNEKEVKASPSKSIVDRLPHIDFAPLDIPLHRRLQTLSTMFIPFWMVISFILIVAMVFVPVLWPFAIAYFVFIHFDKAPERGGRRQNWFRNLKVFKYQADFFQTYIHRETKLDPSKNYIFGYHPHGFIGYGAQICFGTEAVNVSKLFTGLTIHPLTLSVNFNIPFHRELLMMLGVCSVSKSSINYILNSGPGKSCLIVVGGAQEALHAAPNKAELVLENRMGFVKIAIQNGANLVPVYGFGENSLYNQIEVDEGSTFATIRRSIKKVFGFTLPLVIGRGLIQYTAGLVPYRVPLHIVVGKPIEVTKNANPTNEEIKEIHAKYLEALKELYDSYKDKYHPNGTAPELKFVDN</sequence>
<keyword evidence="10 16" id="KW-0256">Endoplasmic reticulum</keyword>
<keyword evidence="7 18" id="KW-0808">Transferase</keyword>
<keyword evidence="19" id="KW-1185">Reference proteome</keyword>
<evidence type="ECO:0000313" key="18">
    <source>
        <dbReference type="EMBL" id="KXN74010.1"/>
    </source>
</evidence>
<proteinExistence type="inferred from homology"/>
<evidence type="ECO:0000256" key="9">
    <source>
        <dbReference type="ARBA" id="ARBA00022798"/>
    </source>
</evidence>
<protein>
    <recommendedName>
        <fullName evidence="5 16">Diacylglycerol O-acyltransferase</fullName>
        <ecNumber evidence="5 16">2.3.1.20</ecNumber>
    </recommendedName>
</protein>
<evidence type="ECO:0000256" key="17">
    <source>
        <dbReference type="SAM" id="MobiDB-lite"/>
    </source>
</evidence>
<keyword evidence="8 16" id="KW-0812">Transmembrane</keyword>
<dbReference type="PANTHER" id="PTHR12317:SF0">
    <property type="entry name" value="ACYLTRANSFERASE"/>
    <property type="match status" value="1"/>
</dbReference>
<evidence type="ECO:0000256" key="16">
    <source>
        <dbReference type="RuleBase" id="RU367023"/>
    </source>
</evidence>